<dbReference type="Pfam" id="PF01381">
    <property type="entry name" value="HTH_3"/>
    <property type="match status" value="1"/>
</dbReference>
<dbReference type="OrthoDB" id="9797172at2"/>
<dbReference type="PANTHER" id="PTHR46558">
    <property type="entry name" value="TRACRIPTIONAL REGULATORY PROTEIN-RELATED-RELATED"/>
    <property type="match status" value="1"/>
</dbReference>
<dbReference type="PANTHER" id="PTHR46558:SF11">
    <property type="entry name" value="HTH-TYPE TRANSCRIPTIONAL REGULATOR XRE"/>
    <property type="match status" value="1"/>
</dbReference>
<evidence type="ECO:0000259" key="2">
    <source>
        <dbReference type="PROSITE" id="PS50943"/>
    </source>
</evidence>
<dbReference type="Gene3D" id="1.10.260.40">
    <property type="entry name" value="lambda repressor-like DNA-binding domains"/>
    <property type="match status" value="1"/>
</dbReference>
<dbReference type="InterPro" id="IPR001387">
    <property type="entry name" value="Cro/C1-type_HTH"/>
</dbReference>
<sequence length="128" mass="14405">MTPKSSNENDIYVGSRVRIARQLSNISQEKLGDQLGISFQQIQKYEKGSNRISASKLIDISRTLNVPVAWFFKGIEQGERVDIEPEQFFQSKDGLRLLRIFTRATSSQQKLIIELADTVIKSTSAAAD</sequence>
<dbReference type="PROSITE" id="PS50943">
    <property type="entry name" value="HTH_CROC1"/>
    <property type="match status" value="1"/>
</dbReference>
<proteinExistence type="predicted"/>
<feature type="domain" description="HTH cro/C1-type" evidence="2">
    <location>
        <begin position="17"/>
        <end position="71"/>
    </location>
</feature>
<dbReference type="RefSeq" id="WP_101533173.1">
    <property type="nucleotide sequence ID" value="NZ_PKUQ01000013.1"/>
</dbReference>
<evidence type="ECO:0000313" key="3">
    <source>
        <dbReference type="EMBL" id="PLW77933.1"/>
    </source>
</evidence>
<evidence type="ECO:0000256" key="1">
    <source>
        <dbReference type="ARBA" id="ARBA00023125"/>
    </source>
</evidence>
<gene>
    <name evidence="3" type="ORF">C0081_07000</name>
</gene>
<dbReference type="EMBL" id="PKUQ01000013">
    <property type="protein sequence ID" value="PLW77933.1"/>
    <property type="molecule type" value="Genomic_DNA"/>
</dbReference>
<evidence type="ECO:0000313" key="4">
    <source>
        <dbReference type="Proteomes" id="UP000234881"/>
    </source>
</evidence>
<accession>A0A2N5XTV4</accession>
<organism evidence="3 4">
    <name type="scientific">Cohaesibacter celericrescens</name>
    <dbReference type="NCBI Taxonomy" id="2067669"/>
    <lineage>
        <taxon>Bacteria</taxon>
        <taxon>Pseudomonadati</taxon>
        <taxon>Pseudomonadota</taxon>
        <taxon>Alphaproteobacteria</taxon>
        <taxon>Hyphomicrobiales</taxon>
        <taxon>Cohaesibacteraceae</taxon>
    </lineage>
</organism>
<reference evidence="3 4" key="1">
    <citation type="submission" date="2018-01" db="EMBL/GenBank/DDBJ databases">
        <title>The draft genome sequence of Cohaesibacter sp. H1304.</title>
        <authorList>
            <person name="Wang N.-N."/>
            <person name="Du Z.-J."/>
        </authorList>
    </citation>
    <scope>NUCLEOTIDE SEQUENCE [LARGE SCALE GENOMIC DNA]</scope>
    <source>
        <strain evidence="3 4">H1304</strain>
    </source>
</reference>
<name>A0A2N5XTV4_9HYPH</name>
<dbReference type="CDD" id="cd00093">
    <property type="entry name" value="HTH_XRE"/>
    <property type="match status" value="1"/>
</dbReference>
<keyword evidence="4" id="KW-1185">Reference proteome</keyword>
<keyword evidence="1" id="KW-0238">DNA-binding</keyword>
<protein>
    <submittedName>
        <fullName evidence="3">Transcriptional regulator</fullName>
    </submittedName>
</protein>
<dbReference type="AlphaFoldDB" id="A0A2N5XTV4"/>
<dbReference type="Proteomes" id="UP000234881">
    <property type="component" value="Unassembled WGS sequence"/>
</dbReference>
<dbReference type="InterPro" id="IPR010982">
    <property type="entry name" value="Lambda_DNA-bd_dom_sf"/>
</dbReference>
<dbReference type="SMART" id="SM00530">
    <property type="entry name" value="HTH_XRE"/>
    <property type="match status" value="1"/>
</dbReference>
<comment type="caution">
    <text evidence="3">The sequence shown here is derived from an EMBL/GenBank/DDBJ whole genome shotgun (WGS) entry which is preliminary data.</text>
</comment>
<dbReference type="SUPFAM" id="SSF47413">
    <property type="entry name" value="lambda repressor-like DNA-binding domains"/>
    <property type="match status" value="1"/>
</dbReference>
<dbReference type="GO" id="GO:0003677">
    <property type="term" value="F:DNA binding"/>
    <property type="evidence" value="ECO:0007669"/>
    <property type="project" value="UniProtKB-KW"/>
</dbReference>